<protein>
    <submittedName>
        <fullName evidence="2">Uncharacterized protein</fullName>
    </submittedName>
</protein>
<dbReference type="AlphaFoldDB" id="A0A4C1XI41"/>
<comment type="caution">
    <text evidence="2">The sequence shown here is derived from an EMBL/GenBank/DDBJ whole genome shotgun (WGS) entry which is preliminary data.</text>
</comment>
<reference evidence="2 3" key="1">
    <citation type="journal article" date="2019" name="Commun. Biol.">
        <title>The bagworm genome reveals a unique fibroin gene that provides high tensile strength.</title>
        <authorList>
            <person name="Kono N."/>
            <person name="Nakamura H."/>
            <person name="Ohtoshi R."/>
            <person name="Tomita M."/>
            <person name="Numata K."/>
            <person name="Arakawa K."/>
        </authorList>
    </citation>
    <scope>NUCLEOTIDE SEQUENCE [LARGE SCALE GENOMIC DNA]</scope>
</reference>
<dbReference type="Proteomes" id="UP000299102">
    <property type="component" value="Unassembled WGS sequence"/>
</dbReference>
<accession>A0A4C1XI41</accession>
<dbReference type="EMBL" id="BGZK01000826">
    <property type="protein sequence ID" value="GBP61897.1"/>
    <property type="molecule type" value="Genomic_DNA"/>
</dbReference>
<feature type="region of interest" description="Disordered" evidence="1">
    <location>
        <begin position="85"/>
        <end position="113"/>
    </location>
</feature>
<sequence>MVRKFNVPVFTTYCGLGAERIGPNTVISKLLRESLCQRFQVVRRRSHLRHLPHHHNSNASKRSRGLLLVLRLCIDVLRSRHPKHRCRRRLAKTREERKKNNNEESVDDCDERA</sequence>
<evidence type="ECO:0000313" key="2">
    <source>
        <dbReference type="EMBL" id="GBP61897.1"/>
    </source>
</evidence>
<organism evidence="2 3">
    <name type="scientific">Eumeta variegata</name>
    <name type="common">Bagworm moth</name>
    <name type="synonym">Eumeta japonica</name>
    <dbReference type="NCBI Taxonomy" id="151549"/>
    <lineage>
        <taxon>Eukaryota</taxon>
        <taxon>Metazoa</taxon>
        <taxon>Ecdysozoa</taxon>
        <taxon>Arthropoda</taxon>
        <taxon>Hexapoda</taxon>
        <taxon>Insecta</taxon>
        <taxon>Pterygota</taxon>
        <taxon>Neoptera</taxon>
        <taxon>Endopterygota</taxon>
        <taxon>Lepidoptera</taxon>
        <taxon>Glossata</taxon>
        <taxon>Ditrysia</taxon>
        <taxon>Tineoidea</taxon>
        <taxon>Psychidae</taxon>
        <taxon>Oiketicinae</taxon>
        <taxon>Eumeta</taxon>
    </lineage>
</organism>
<proteinExistence type="predicted"/>
<gene>
    <name evidence="2" type="ORF">EVAR_41712_1</name>
</gene>
<keyword evidence="3" id="KW-1185">Reference proteome</keyword>
<evidence type="ECO:0000256" key="1">
    <source>
        <dbReference type="SAM" id="MobiDB-lite"/>
    </source>
</evidence>
<feature type="compositionally biased region" description="Basic and acidic residues" evidence="1">
    <location>
        <begin position="92"/>
        <end position="102"/>
    </location>
</feature>
<evidence type="ECO:0000313" key="3">
    <source>
        <dbReference type="Proteomes" id="UP000299102"/>
    </source>
</evidence>
<feature type="compositionally biased region" description="Acidic residues" evidence="1">
    <location>
        <begin position="104"/>
        <end position="113"/>
    </location>
</feature>
<name>A0A4C1XI41_EUMVA</name>